<protein>
    <submittedName>
        <fullName evidence="2">Uncharacterized protein</fullName>
    </submittedName>
</protein>
<proteinExistence type="predicted"/>
<evidence type="ECO:0000313" key="3">
    <source>
        <dbReference type="Proteomes" id="UP000245802"/>
    </source>
</evidence>
<feature type="compositionally biased region" description="Basic and acidic residues" evidence="1">
    <location>
        <begin position="1"/>
        <end position="21"/>
    </location>
</feature>
<organism evidence="2 3">
    <name type="scientific">Gemmata obscuriglobus</name>
    <dbReference type="NCBI Taxonomy" id="114"/>
    <lineage>
        <taxon>Bacteria</taxon>
        <taxon>Pseudomonadati</taxon>
        <taxon>Planctomycetota</taxon>
        <taxon>Planctomycetia</taxon>
        <taxon>Gemmatales</taxon>
        <taxon>Gemmataceae</taxon>
        <taxon>Gemmata</taxon>
    </lineage>
</organism>
<sequence length="61" mass="6630">MAERTKRGDEDRKREDEDMKGEPVGTAAPDGSGAPTASTTRDKGQEPVKDVRREGRGAEED</sequence>
<evidence type="ECO:0000256" key="1">
    <source>
        <dbReference type="SAM" id="MobiDB-lite"/>
    </source>
</evidence>
<dbReference type="Proteomes" id="UP000245802">
    <property type="component" value="Chromosome"/>
</dbReference>
<dbReference type="AlphaFoldDB" id="A0A2Z3HBM1"/>
<keyword evidence="3" id="KW-1185">Reference proteome</keyword>
<gene>
    <name evidence="2" type="ORF">C1280_31875</name>
</gene>
<dbReference type="KEGG" id="gog:C1280_31875"/>
<accession>A0A2Z3HBM1</accession>
<dbReference type="RefSeq" id="WP_010047076.1">
    <property type="nucleotide sequence ID" value="NZ_CP025958.1"/>
</dbReference>
<name>A0A2Z3HBM1_9BACT</name>
<dbReference type="EMBL" id="CP025958">
    <property type="protein sequence ID" value="AWM41136.1"/>
    <property type="molecule type" value="Genomic_DNA"/>
</dbReference>
<reference evidence="2 3" key="1">
    <citation type="submission" date="2018-01" db="EMBL/GenBank/DDBJ databases">
        <title>G. obscuriglobus.</title>
        <authorList>
            <person name="Franke J."/>
            <person name="Blomberg W."/>
            <person name="Selmecki A."/>
        </authorList>
    </citation>
    <scope>NUCLEOTIDE SEQUENCE [LARGE SCALE GENOMIC DNA]</scope>
    <source>
        <strain evidence="2 3">DSM 5831</strain>
    </source>
</reference>
<evidence type="ECO:0000313" key="2">
    <source>
        <dbReference type="EMBL" id="AWM41136.1"/>
    </source>
</evidence>
<feature type="region of interest" description="Disordered" evidence="1">
    <location>
        <begin position="1"/>
        <end position="61"/>
    </location>
</feature>
<feature type="compositionally biased region" description="Basic and acidic residues" evidence="1">
    <location>
        <begin position="40"/>
        <end position="61"/>
    </location>
</feature>